<organism evidence="1 2">
    <name type="scientific">Thalassotalea litorea</name>
    <dbReference type="NCBI Taxonomy" id="2020715"/>
    <lineage>
        <taxon>Bacteria</taxon>
        <taxon>Pseudomonadati</taxon>
        <taxon>Pseudomonadota</taxon>
        <taxon>Gammaproteobacteria</taxon>
        <taxon>Alteromonadales</taxon>
        <taxon>Colwelliaceae</taxon>
        <taxon>Thalassotalea</taxon>
    </lineage>
</organism>
<dbReference type="Proteomes" id="UP000307790">
    <property type="component" value="Unassembled WGS sequence"/>
</dbReference>
<gene>
    <name evidence="1" type="ORF">FE810_15590</name>
</gene>
<name>A0A5R9IEW0_9GAMM</name>
<dbReference type="AlphaFoldDB" id="A0A5R9IEW0"/>
<comment type="caution">
    <text evidence="1">The sequence shown here is derived from an EMBL/GenBank/DDBJ whole genome shotgun (WGS) entry which is preliminary data.</text>
</comment>
<dbReference type="OrthoDB" id="6331814at2"/>
<protein>
    <submittedName>
        <fullName evidence="1">Uncharacterized protein</fullName>
    </submittedName>
</protein>
<keyword evidence="2" id="KW-1185">Reference proteome</keyword>
<proteinExistence type="predicted"/>
<reference evidence="1 2" key="1">
    <citation type="submission" date="2019-05" db="EMBL/GenBank/DDBJ databases">
        <title>Genome sequences of Thalassotalea litorea 1K03283.</title>
        <authorList>
            <person name="Zhang D."/>
        </authorList>
    </citation>
    <scope>NUCLEOTIDE SEQUENCE [LARGE SCALE GENOMIC DNA]</scope>
    <source>
        <strain evidence="1 2">MCCC 1K03283</strain>
    </source>
</reference>
<evidence type="ECO:0000313" key="1">
    <source>
        <dbReference type="EMBL" id="TLU61094.1"/>
    </source>
</evidence>
<sequence length="108" mass="12520">MENSEVDVSFRFLKLDKLQAYTLKHEVANSSFREHHKNNCYVGTVLLSESCIDEINDFYVRQQVSLEDCDIFVSIVSEIDSNIVDVPTIVNRMLKYIDCKLTYSFTVV</sequence>
<evidence type="ECO:0000313" key="2">
    <source>
        <dbReference type="Proteomes" id="UP000307790"/>
    </source>
</evidence>
<accession>A0A5R9IEW0</accession>
<dbReference type="EMBL" id="VCBC01000019">
    <property type="protein sequence ID" value="TLU61094.1"/>
    <property type="molecule type" value="Genomic_DNA"/>
</dbReference>